<name>A0A660CK79_9PSEU</name>
<dbReference type="Gene3D" id="3.40.309.10">
    <property type="entry name" value="Aldehyde Dehydrogenase, Chain A, domain 2"/>
    <property type="match status" value="1"/>
</dbReference>
<dbReference type="RefSeq" id="WP_051757889.1">
    <property type="nucleotide sequence ID" value="NZ_JOIJ01000010.1"/>
</dbReference>
<protein>
    <submittedName>
        <fullName evidence="5">Acyl-CoA reductase-like NAD-dependent aldehyde dehydrogenase</fullName>
    </submittedName>
</protein>
<dbReference type="Pfam" id="PF00171">
    <property type="entry name" value="Aldedh"/>
    <property type="match status" value="2"/>
</dbReference>
<accession>A0A660CK79</accession>
<dbReference type="GO" id="GO:0008911">
    <property type="term" value="F:lactaldehyde dehydrogenase (NAD+) activity"/>
    <property type="evidence" value="ECO:0007669"/>
    <property type="project" value="TreeGrafter"/>
</dbReference>
<dbReference type="InterPro" id="IPR016162">
    <property type="entry name" value="Ald_DH_N"/>
</dbReference>
<dbReference type="InterPro" id="IPR016161">
    <property type="entry name" value="Ald_DH/histidinol_DH"/>
</dbReference>
<dbReference type="AlphaFoldDB" id="A0A660CK79"/>
<dbReference type="InterPro" id="IPR016163">
    <property type="entry name" value="Ald_DH_C"/>
</dbReference>
<comment type="caution">
    <text evidence="5">The sequence shown here is derived from an EMBL/GenBank/DDBJ whole genome shotgun (WGS) entry which is preliminary data.</text>
</comment>
<keyword evidence="2" id="KW-0560">Oxidoreductase</keyword>
<organism evidence="5 6">
    <name type="scientific">Prauserella rugosa</name>
    <dbReference type="NCBI Taxonomy" id="43354"/>
    <lineage>
        <taxon>Bacteria</taxon>
        <taxon>Bacillati</taxon>
        <taxon>Actinomycetota</taxon>
        <taxon>Actinomycetes</taxon>
        <taxon>Pseudonocardiales</taxon>
        <taxon>Pseudonocardiaceae</taxon>
        <taxon>Prauserella</taxon>
    </lineage>
</organism>
<dbReference type="InterPro" id="IPR015590">
    <property type="entry name" value="Aldehyde_DH_dom"/>
</dbReference>
<feature type="domain" description="Aldehyde dehydrogenase" evidence="4">
    <location>
        <begin position="44"/>
        <end position="234"/>
    </location>
</feature>
<evidence type="ECO:0000259" key="4">
    <source>
        <dbReference type="Pfam" id="PF00171"/>
    </source>
</evidence>
<gene>
    <name evidence="5" type="ORF">JD82_04164</name>
</gene>
<dbReference type="PANTHER" id="PTHR42991:SF1">
    <property type="entry name" value="ALDEHYDE DEHYDROGENASE"/>
    <property type="match status" value="1"/>
</dbReference>
<comment type="similarity">
    <text evidence="1">Belongs to the aldehyde dehydrogenase family.</text>
</comment>
<keyword evidence="6" id="KW-1185">Reference proteome</keyword>
<feature type="compositionally biased region" description="Low complexity" evidence="3">
    <location>
        <begin position="1"/>
        <end position="10"/>
    </location>
</feature>
<reference evidence="5 6" key="1">
    <citation type="submission" date="2019-07" db="EMBL/GenBank/DDBJ databases">
        <title>R&amp;d 2014.</title>
        <authorList>
            <person name="Klenk H.-P."/>
        </authorList>
    </citation>
    <scope>NUCLEOTIDE SEQUENCE [LARGE SCALE GENOMIC DNA]</scope>
    <source>
        <strain evidence="5 6">DSM 43194</strain>
    </source>
</reference>
<proteinExistence type="inferred from homology"/>
<feature type="compositionally biased region" description="Acidic residues" evidence="3">
    <location>
        <begin position="11"/>
        <end position="24"/>
    </location>
</feature>
<evidence type="ECO:0000256" key="2">
    <source>
        <dbReference type="ARBA" id="ARBA00023002"/>
    </source>
</evidence>
<dbReference type="PANTHER" id="PTHR42991">
    <property type="entry name" value="ALDEHYDE DEHYDROGENASE"/>
    <property type="match status" value="1"/>
</dbReference>
<dbReference type="EMBL" id="VLJV01000001">
    <property type="protein sequence ID" value="TWH22287.1"/>
    <property type="molecule type" value="Genomic_DNA"/>
</dbReference>
<evidence type="ECO:0000313" key="5">
    <source>
        <dbReference type="EMBL" id="TWH22287.1"/>
    </source>
</evidence>
<evidence type="ECO:0000313" key="6">
    <source>
        <dbReference type="Proteomes" id="UP000317303"/>
    </source>
</evidence>
<evidence type="ECO:0000256" key="3">
    <source>
        <dbReference type="SAM" id="MobiDB-lite"/>
    </source>
</evidence>
<dbReference type="SUPFAM" id="SSF53720">
    <property type="entry name" value="ALDH-like"/>
    <property type="match status" value="1"/>
</dbReference>
<dbReference type="Gene3D" id="3.40.605.10">
    <property type="entry name" value="Aldehyde Dehydrogenase, Chain A, domain 1"/>
    <property type="match status" value="1"/>
</dbReference>
<sequence length="444" mass="44581">MSTAGPADPAFDPDDTGGSDDTGEEAYAPRPHEAWIAGRAETNEDTAVITHPADDTEVATVVLPSAEQAAGALEAAVGLGRLDDVDLRTGALQIAAGELEGRREELAELITAESGIPLRWANREVDDAVAVLRYAARHPLTSEGRVTTGGGAGAATLIHAVPRGPVLAVVSPQAPLRSAAHAVAAAFAAGAPVVVAAGTDTPLSALALGEALGEVGLPEGAFSVLPGPEPDARDLVRVDPPAPAKGAAVVVTDLPNAADRDDVAQRIAVAATRQGGMRQEAVRRAVVCSAIADEFLPALTAAVSAQPTGNAYDTAVSVGTLPAEVTEPAAAWLDDVVAAGATVLAGGTAEEPTLVTGTEEEPVAGPILAVTVADEPEEALAAVAAPGAAASAVGLFTGDTALAMRARAQLESARVVVGDVPDYDPTTIHITIHTITTPQLTTLT</sequence>
<evidence type="ECO:0000256" key="1">
    <source>
        <dbReference type="ARBA" id="ARBA00009986"/>
    </source>
</evidence>
<feature type="domain" description="Aldehyde dehydrogenase" evidence="4">
    <location>
        <begin position="256"/>
        <end position="426"/>
    </location>
</feature>
<feature type="region of interest" description="Disordered" evidence="3">
    <location>
        <begin position="1"/>
        <end position="31"/>
    </location>
</feature>
<dbReference type="OrthoDB" id="6882680at2"/>
<dbReference type="Proteomes" id="UP000317303">
    <property type="component" value="Unassembled WGS sequence"/>
</dbReference>
<dbReference type="InterPro" id="IPR051020">
    <property type="entry name" value="ALDH-related_metabolic_enz"/>
</dbReference>